<evidence type="ECO:0000256" key="3">
    <source>
        <dbReference type="RuleBase" id="RU000408"/>
    </source>
</evidence>
<dbReference type="RefSeq" id="WP_146403654.1">
    <property type="nucleotide sequence ID" value="NZ_SJPJ01000001.1"/>
</dbReference>
<dbReference type="PROSITE" id="PS51857">
    <property type="entry name" value="CSD_2"/>
    <property type="match status" value="1"/>
</dbReference>
<evidence type="ECO:0000313" key="6">
    <source>
        <dbReference type="Proteomes" id="UP000315010"/>
    </source>
</evidence>
<comment type="caution">
    <text evidence="5">The sequence shown here is derived from an EMBL/GenBank/DDBJ whole genome shotgun (WGS) entry which is preliminary data.</text>
</comment>
<dbReference type="EMBL" id="SJPJ01000001">
    <property type="protein sequence ID" value="TWT81619.1"/>
    <property type="molecule type" value="Genomic_DNA"/>
</dbReference>
<dbReference type="SUPFAM" id="SSF50249">
    <property type="entry name" value="Nucleic acid-binding proteins"/>
    <property type="match status" value="1"/>
</dbReference>
<name>A0A5C5Z2M8_9BACT</name>
<dbReference type="InterPro" id="IPR012156">
    <property type="entry name" value="Cold_shock_CspA"/>
</dbReference>
<dbReference type="Pfam" id="PF00313">
    <property type="entry name" value="CSD"/>
    <property type="match status" value="1"/>
</dbReference>
<keyword evidence="2" id="KW-0963">Cytoplasm</keyword>
<dbReference type="InterPro" id="IPR011129">
    <property type="entry name" value="CSD"/>
</dbReference>
<sequence>MAEGKIKRITDKGFGFIETDTGTDMFFHSSALEGVNYDDLREGQLVSYNVGKGPKGPRAENVQVVGE</sequence>
<reference evidence="5 6" key="1">
    <citation type="submission" date="2019-02" db="EMBL/GenBank/DDBJ databases">
        <title>Deep-cultivation of Planctomycetes and their phenomic and genomic characterization uncovers novel biology.</title>
        <authorList>
            <person name="Wiegand S."/>
            <person name="Jogler M."/>
            <person name="Boedeker C."/>
            <person name="Pinto D."/>
            <person name="Vollmers J."/>
            <person name="Rivas-Marin E."/>
            <person name="Kohn T."/>
            <person name="Peeters S.H."/>
            <person name="Heuer A."/>
            <person name="Rast P."/>
            <person name="Oberbeckmann S."/>
            <person name="Bunk B."/>
            <person name="Jeske O."/>
            <person name="Meyerdierks A."/>
            <person name="Storesund J.E."/>
            <person name="Kallscheuer N."/>
            <person name="Luecker S."/>
            <person name="Lage O.M."/>
            <person name="Pohl T."/>
            <person name="Merkel B.J."/>
            <person name="Hornburger P."/>
            <person name="Mueller R.-W."/>
            <person name="Bruemmer F."/>
            <person name="Labrenz M."/>
            <person name="Spormann A.M."/>
            <person name="Op Den Camp H."/>
            <person name="Overmann J."/>
            <person name="Amann R."/>
            <person name="Jetten M.S.M."/>
            <person name="Mascher T."/>
            <person name="Medema M.H."/>
            <person name="Devos D.P."/>
            <person name="Kaster A.-K."/>
            <person name="Ovreas L."/>
            <person name="Rohde M."/>
            <person name="Galperin M.Y."/>
            <person name="Jogler C."/>
        </authorList>
    </citation>
    <scope>NUCLEOTIDE SEQUENCE [LARGE SCALE GENOMIC DNA]</scope>
    <source>
        <strain evidence="5 6">CA13</strain>
    </source>
</reference>
<accession>A0A5C5Z2M8</accession>
<evidence type="ECO:0000313" key="5">
    <source>
        <dbReference type="EMBL" id="TWT81619.1"/>
    </source>
</evidence>
<dbReference type="InterPro" id="IPR019844">
    <property type="entry name" value="CSD_CS"/>
</dbReference>
<dbReference type="PROSITE" id="PS00352">
    <property type="entry name" value="CSD_1"/>
    <property type="match status" value="1"/>
</dbReference>
<dbReference type="AlphaFoldDB" id="A0A5C5Z2M8"/>
<dbReference type="SMART" id="SM00357">
    <property type="entry name" value="CSP"/>
    <property type="match status" value="1"/>
</dbReference>
<organism evidence="5 6">
    <name type="scientific">Novipirellula herctigrandis</name>
    <dbReference type="NCBI Taxonomy" id="2527986"/>
    <lineage>
        <taxon>Bacteria</taxon>
        <taxon>Pseudomonadati</taxon>
        <taxon>Planctomycetota</taxon>
        <taxon>Planctomycetia</taxon>
        <taxon>Pirellulales</taxon>
        <taxon>Pirellulaceae</taxon>
        <taxon>Novipirellula</taxon>
    </lineage>
</organism>
<evidence type="ECO:0000256" key="1">
    <source>
        <dbReference type="ARBA" id="ARBA00004496"/>
    </source>
</evidence>
<keyword evidence="6" id="KW-1185">Reference proteome</keyword>
<feature type="domain" description="CSD" evidence="4">
    <location>
        <begin position="1"/>
        <end position="64"/>
    </location>
</feature>
<dbReference type="CDD" id="cd04458">
    <property type="entry name" value="CSP_CDS"/>
    <property type="match status" value="1"/>
</dbReference>
<dbReference type="Gene3D" id="2.40.50.140">
    <property type="entry name" value="Nucleic acid-binding proteins"/>
    <property type="match status" value="1"/>
</dbReference>
<dbReference type="GO" id="GO:0005829">
    <property type="term" value="C:cytosol"/>
    <property type="evidence" value="ECO:0007669"/>
    <property type="project" value="UniProtKB-ARBA"/>
</dbReference>
<evidence type="ECO:0000256" key="2">
    <source>
        <dbReference type="ARBA" id="ARBA00022490"/>
    </source>
</evidence>
<dbReference type="PIRSF" id="PIRSF002599">
    <property type="entry name" value="Cold_shock_A"/>
    <property type="match status" value="1"/>
</dbReference>
<dbReference type="GO" id="GO:0003676">
    <property type="term" value="F:nucleic acid binding"/>
    <property type="evidence" value="ECO:0007669"/>
    <property type="project" value="InterPro"/>
</dbReference>
<dbReference type="InterPro" id="IPR002059">
    <property type="entry name" value="CSP_DNA-bd"/>
</dbReference>
<dbReference type="OrthoDB" id="9805039at2"/>
<proteinExistence type="predicted"/>
<evidence type="ECO:0000259" key="4">
    <source>
        <dbReference type="PROSITE" id="PS51857"/>
    </source>
</evidence>
<protein>
    <submittedName>
        <fullName evidence="5">Cold shock-like protein CspLA</fullName>
    </submittedName>
</protein>
<dbReference type="InterPro" id="IPR012340">
    <property type="entry name" value="NA-bd_OB-fold"/>
</dbReference>
<gene>
    <name evidence="5" type="primary">cspLA</name>
    <name evidence="5" type="ORF">CA13_30720</name>
</gene>
<dbReference type="Proteomes" id="UP000315010">
    <property type="component" value="Unassembled WGS sequence"/>
</dbReference>
<comment type="subcellular location">
    <subcellularLocation>
        <location evidence="1 3">Cytoplasm</location>
    </subcellularLocation>
</comment>